<dbReference type="Proteomes" id="UP000826271">
    <property type="component" value="Unassembled WGS sequence"/>
</dbReference>
<dbReference type="AlphaFoldDB" id="A0AAV6XN87"/>
<name>A0AAV6XN87_9LAMI</name>
<dbReference type="EMBL" id="WHWC01000006">
    <property type="protein sequence ID" value="KAG8380635.1"/>
    <property type="molecule type" value="Genomic_DNA"/>
</dbReference>
<keyword evidence="4" id="KW-1185">Reference proteome</keyword>
<reference evidence="3" key="1">
    <citation type="submission" date="2019-10" db="EMBL/GenBank/DDBJ databases">
        <authorList>
            <person name="Zhang R."/>
            <person name="Pan Y."/>
            <person name="Wang J."/>
            <person name="Ma R."/>
            <person name="Yu S."/>
        </authorList>
    </citation>
    <scope>NUCLEOTIDE SEQUENCE</scope>
    <source>
        <strain evidence="3">LA-IB0</strain>
        <tissue evidence="3">Leaf</tissue>
    </source>
</reference>
<evidence type="ECO:0000256" key="1">
    <source>
        <dbReference type="SAM" id="SignalP"/>
    </source>
</evidence>
<dbReference type="Gene3D" id="3.40.50.1820">
    <property type="entry name" value="alpha/beta hydrolase"/>
    <property type="match status" value="1"/>
</dbReference>
<feature type="chain" id="PRO_5043809514" description="AB hydrolase-1 domain-containing protein" evidence="1">
    <location>
        <begin position="18"/>
        <end position="339"/>
    </location>
</feature>
<accession>A0AAV6XN87</accession>
<protein>
    <recommendedName>
        <fullName evidence="2">AB hydrolase-1 domain-containing protein</fullName>
    </recommendedName>
</protein>
<dbReference type="InterPro" id="IPR029058">
    <property type="entry name" value="AB_hydrolase_fold"/>
</dbReference>
<feature type="signal peptide" evidence="1">
    <location>
        <begin position="1"/>
        <end position="17"/>
    </location>
</feature>
<feature type="domain" description="AB hydrolase-1" evidence="2">
    <location>
        <begin position="66"/>
        <end position="322"/>
    </location>
</feature>
<comment type="caution">
    <text evidence="3">The sequence shown here is derived from an EMBL/GenBank/DDBJ whole genome shotgun (WGS) entry which is preliminary data.</text>
</comment>
<sequence>MFWKIVVVLLIGFLAWAYQALCPPSPRICGSRGGPVVEAPRIKLRDGRHLAYKELGVPKERAKYKIILSHAFGSSRHEVSIATSEVVEKLGIHFVCFDRPGYGQSDPNPKRTIKSTALDIEELADQLELGSKFYIIGISMGGQVLWGCLKYIPHRLAGAALIAPVVNYWWSGFPSNLSTEVYNQQFVADQWALRVAHHAPWLLYWWNTQKWFPSSSVEAERPNITAPDLKVLSKVAHRLNTREYATQQGIYESLHRDMKVAFGKWEFSPMDLDNSFSDGQGSVHLWHGIEDGIVPVTLQRYIVQKLPWIKYHELPDAGHLFIYGDSSIQDEVLNSLLTE</sequence>
<dbReference type="PANTHER" id="PTHR45763">
    <property type="entry name" value="HYDROLASE, ALPHA/BETA FOLD FAMILY PROTEIN, EXPRESSED-RELATED"/>
    <property type="match status" value="1"/>
</dbReference>
<gene>
    <name evidence="3" type="ORF">BUALT_Bualt06G0036300</name>
</gene>
<evidence type="ECO:0000313" key="4">
    <source>
        <dbReference type="Proteomes" id="UP000826271"/>
    </source>
</evidence>
<evidence type="ECO:0000259" key="2">
    <source>
        <dbReference type="Pfam" id="PF00561"/>
    </source>
</evidence>
<organism evidence="3 4">
    <name type="scientific">Buddleja alternifolia</name>
    <dbReference type="NCBI Taxonomy" id="168488"/>
    <lineage>
        <taxon>Eukaryota</taxon>
        <taxon>Viridiplantae</taxon>
        <taxon>Streptophyta</taxon>
        <taxon>Embryophyta</taxon>
        <taxon>Tracheophyta</taxon>
        <taxon>Spermatophyta</taxon>
        <taxon>Magnoliopsida</taxon>
        <taxon>eudicotyledons</taxon>
        <taxon>Gunneridae</taxon>
        <taxon>Pentapetalae</taxon>
        <taxon>asterids</taxon>
        <taxon>lamiids</taxon>
        <taxon>Lamiales</taxon>
        <taxon>Scrophulariaceae</taxon>
        <taxon>Buddlejeae</taxon>
        <taxon>Buddleja</taxon>
    </lineage>
</organism>
<dbReference type="PANTHER" id="PTHR45763:SF61">
    <property type="entry name" value="AB HYDROLASE-1 DOMAIN-CONTAINING PROTEIN"/>
    <property type="match status" value="1"/>
</dbReference>
<evidence type="ECO:0000313" key="3">
    <source>
        <dbReference type="EMBL" id="KAG8380635.1"/>
    </source>
</evidence>
<proteinExistence type="predicted"/>
<dbReference type="InterPro" id="IPR000073">
    <property type="entry name" value="AB_hydrolase_1"/>
</dbReference>
<keyword evidence="1" id="KW-0732">Signal</keyword>
<dbReference type="GO" id="GO:0016787">
    <property type="term" value="F:hydrolase activity"/>
    <property type="evidence" value="ECO:0007669"/>
    <property type="project" value="UniProtKB-ARBA"/>
</dbReference>
<dbReference type="FunFam" id="3.40.50.1820:FF:000270">
    <property type="entry name" value="Alpha/beta-Hydrolases superfamily protein"/>
    <property type="match status" value="1"/>
</dbReference>
<dbReference type="SUPFAM" id="SSF53474">
    <property type="entry name" value="alpha/beta-Hydrolases"/>
    <property type="match status" value="1"/>
</dbReference>
<dbReference type="Pfam" id="PF00561">
    <property type="entry name" value="Abhydrolase_1"/>
    <property type="match status" value="1"/>
</dbReference>